<evidence type="ECO:0000256" key="1">
    <source>
        <dbReference type="ARBA" id="ARBA00009986"/>
    </source>
</evidence>
<dbReference type="Proteomes" id="UP000327085">
    <property type="component" value="Chromosome 8"/>
</dbReference>
<dbReference type="Gramene" id="VVA36900">
    <property type="protein sequence ID" value="VVA36900"/>
    <property type="gene ID" value="Prudul26B005078"/>
</dbReference>
<dbReference type="InterPro" id="IPR014842">
    <property type="entry name" value="AFT"/>
</dbReference>
<dbReference type="AlphaFoldDB" id="A0A5E4GBB5"/>
<sequence length="194" mass="22077">IIVVFSDVGLTYHGATYTNNLHLGEIQAKGDEYSSCSNMDFEQIVDCTSEFTTKEIFNSREELIRWAREVGRANGFVIVTLRSDQGGKGNKKPRVTLGCERYEEYRKRIPKKDIKDEDRRHAGSKRCGCPFELKSKKLKADDHWLLIVVTGVHNHIAAAHLEGNSFAGRLSFEETSLLLDMSKSFVRPKEILIR</sequence>
<dbReference type="Pfam" id="PF08731">
    <property type="entry name" value="AFT"/>
    <property type="match status" value="1"/>
</dbReference>
<evidence type="ECO:0000313" key="3">
    <source>
        <dbReference type="Proteomes" id="UP000327085"/>
    </source>
</evidence>
<dbReference type="InterPro" id="IPR010061">
    <property type="entry name" value="MeMal-semiAld_DH"/>
</dbReference>
<reference evidence="3" key="1">
    <citation type="journal article" date="2020" name="Plant J.">
        <title>Transposons played a major role in the diversification between the closely related almond and peach genomes: results from the almond genome sequence.</title>
        <authorList>
            <person name="Alioto T."/>
            <person name="Alexiou K.G."/>
            <person name="Bardil A."/>
            <person name="Barteri F."/>
            <person name="Castanera R."/>
            <person name="Cruz F."/>
            <person name="Dhingra A."/>
            <person name="Duval H."/>
            <person name="Fernandez I Marti A."/>
            <person name="Frias L."/>
            <person name="Galan B."/>
            <person name="Garcia J.L."/>
            <person name="Howad W."/>
            <person name="Gomez-Garrido J."/>
            <person name="Gut M."/>
            <person name="Julca I."/>
            <person name="Morata J."/>
            <person name="Puigdomenech P."/>
            <person name="Ribeca P."/>
            <person name="Rubio Cabetas M.J."/>
            <person name="Vlasova A."/>
            <person name="Wirthensohn M."/>
            <person name="Garcia-Mas J."/>
            <person name="Gabaldon T."/>
            <person name="Casacuberta J.M."/>
            <person name="Arus P."/>
        </authorList>
    </citation>
    <scope>NUCLEOTIDE SEQUENCE [LARGE SCALE GENOMIC DNA]</scope>
    <source>
        <strain evidence="3">cv. Texas</strain>
    </source>
</reference>
<accession>A0A5E4GBB5</accession>
<dbReference type="EMBL" id="CABIKO010000485">
    <property type="protein sequence ID" value="VVA36900.1"/>
    <property type="molecule type" value="Genomic_DNA"/>
</dbReference>
<dbReference type="InParanoid" id="A0A5E4GBB5"/>
<dbReference type="GO" id="GO:0004491">
    <property type="term" value="F:methylmalonate-semialdehyde dehydrogenase (acylating, NAD) activity"/>
    <property type="evidence" value="ECO:0007669"/>
    <property type="project" value="InterPro"/>
</dbReference>
<gene>
    <name evidence="2" type="ORF">ALMOND_2B005078</name>
</gene>
<dbReference type="PANTHER" id="PTHR43866">
    <property type="entry name" value="MALONATE-SEMIALDEHYDE DEHYDROGENASE"/>
    <property type="match status" value="1"/>
</dbReference>
<name>A0A5E4GBB5_PRUDU</name>
<feature type="non-terminal residue" evidence="2">
    <location>
        <position position="1"/>
    </location>
</feature>
<dbReference type="GO" id="GO:0006210">
    <property type="term" value="P:thymine catabolic process"/>
    <property type="evidence" value="ECO:0007669"/>
    <property type="project" value="TreeGrafter"/>
</dbReference>
<dbReference type="PANTHER" id="PTHR43866:SF3">
    <property type="entry name" value="METHYLMALONATE-SEMIALDEHYDE DEHYDROGENASE [ACYLATING], MITOCHONDRIAL"/>
    <property type="match status" value="1"/>
</dbReference>
<evidence type="ECO:0000313" key="2">
    <source>
        <dbReference type="EMBL" id="VVA36900.1"/>
    </source>
</evidence>
<dbReference type="GO" id="GO:0005739">
    <property type="term" value="C:mitochondrion"/>
    <property type="evidence" value="ECO:0007669"/>
    <property type="project" value="TreeGrafter"/>
</dbReference>
<protein>
    <submittedName>
        <fullName evidence="2">PREDICTED: FAR1-RELATED SEQUENCE</fullName>
    </submittedName>
</protein>
<dbReference type="GO" id="GO:0045944">
    <property type="term" value="P:positive regulation of transcription by RNA polymerase II"/>
    <property type="evidence" value="ECO:0007669"/>
    <property type="project" value="InterPro"/>
</dbReference>
<dbReference type="GO" id="GO:0000981">
    <property type="term" value="F:DNA-binding transcription factor activity, RNA polymerase II-specific"/>
    <property type="evidence" value="ECO:0007669"/>
    <property type="project" value="InterPro"/>
</dbReference>
<comment type="similarity">
    <text evidence="1">Belongs to the aldehyde dehydrogenase family.</text>
</comment>
<organism evidence="2 3">
    <name type="scientific">Prunus dulcis</name>
    <name type="common">Almond</name>
    <name type="synonym">Amygdalus dulcis</name>
    <dbReference type="NCBI Taxonomy" id="3755"/>
    <lineage>
        <taxon>Eukaryota</taxon>
        <taxon>Viridiplantae</taxon>
        <taxon>Streptophyta</taxon>
        <taxon>Embryophyta</taxon>
        <taxon>Tracheophyta</taxon>
        <taxon>Spermatophyta</taxon>
        <taxon>Magnoliopsida</taxon>
        <taxon>eudicotyledons</taxon>
        <taxon>Gunneridae</taxon>
        <taxon>Pentapetalae</taxon>
        <taxon>rosids</taxon>
        <taxon>fabids</taxon>
        <taxon>Rosales</taxon>
        <taxon>Rosaceae</taxon>
        <taxon>Amygdaloideae</taxon>
        <taxon>Amygdaleae</taxon>
        <taxon>Prunus</taxon>
    </lineage>
</organism>
<dbReference type="GO" id="GO:0006574">
    <property type="term" value="P:L-valine catabolic process"/>
    <property type="evidence" value="ECO:0007669"/>
    <property type="project" value="TreeGrafter"/>
</dbReference>
<dbReference type="GO" id="GO:0010106">
    <property type="term" value="P:cellular response to iron ion starvation"/>
    <property type="evidence" value="ECO:0007669"/>
    <property type="project" value="InterPro"/>
</dbReference>
<proteinExistence type="inferred from homology"/>
<dbReference type="OMA" id="DISMANN"/>